<dbReference type="Proteomes" id="UP001141806">
    <property type="component" value="Unassembled WGS sequence"/>
</dbReference>
<dbReference type="GO" id="GO:0005634">
    <property type="term" value="C:nucleus"/>
    <property type="evidence" value="ECO:0007669"/>
    <property type="project" value="TreeGrafter"/>
</dbReference>
<dbReference type="InterPro" id="IPR019496">
    <property type="entry name" value="NUFIP1_cons_dom"/>
</dbReference>
<feature type="domain" description="FMR1-interacting protein 1 conserved" evidence="2">
    <location>
        <begin position="290"/>
        <end position="327"/>
    </location>
</feature>
<dbReference type="AlphaFoldDB" id="A0A9Q0L0B3"/>
<evidence type="ECO:0000256" key="1">
    <source>
        <dbReference type="SAM" id="MobiDB-lite"/>
    </source>
</evidence>
<dbReference type="Pfam" id="PF10453">
    <property type="entry name" value="NUFIP1"/>
    <property type="match status" value="1"/>
</dbReference>
<feature type="region of interest" description="Disordered" evidence="1">
    <location>
        <begin position="215"/>
        <end position="234"/>
    </location>
</feature>
<dbReference type="PANTHER" id="PTHR13309">
    <property type="entry name" value="NUCLEAR FRAGILE X MENTAL RETARDATION PROTEIN INTERACTING PROTEIN 1"/>
    <property type="match status" value="1"/>
</dbReference>
<name>A0A9Q0L0B3_9MAGN</name>
<evidence type="ECO:0000259" key="2">
    <source>
        <dbReference type="Pfam" id="PF10453"/>
    </source>
</evidence>
<feature type="compositionally biased region" description="Polar residues" evidence="1">
    <location>
        <begin position="215"/>
        <end position="226"/>
    </location>
</feature>
<gene>
    <name evidence="3" type="ORF">NE237_010963</name>
</gene>
<dbReference type="InterPro" id="IPR039136">
    <property type="entry name" value="NUFIP1-like"/>
</dbReference>
<sequence>MGYFAFYSFFLLIAAKPSKCRVIDIYFFGALLFIELAVGYVRVSYSSLRRCVNQCPHFLVSHTISRTTEAVVQLPNRLRCLILVSQIHAVLCPEKPVNPSQTGPCRVLPCAGSLTGCSNQVAQTVDSQNTFYMKSQSEVNSNEAAQHSNQDHHTLVLPALGPNALQDSQTTSQTLQGSNFLPSPNYGSIQMQQTQMNMQHSRFQQPQDGGNATINTNWRNPQIKNFSRSHDSGKRERFNSRFQKSQFHPVVNAKGNFKSSKWKERKVNNHKGGKTAYTGDATKQERVECKRSITLNYTEQEIQQWCEARRKNYPTKSNIEKKFSEKQTDPGAVERDSKTWRQQLKDILAKQAELGVEVAEIPQDYLSDSDKPVFEEKKVLNKKGRIRHKHGNRGSHSQENRFAKKQRIVGDRGSSEMSVMKNRRPTLLQKLLTLDVKRDKSHLLQAFRFMLKNSFFKDWPDKQLEFPSITVTNMGFESHVVRESSPYEENDVSGVPRNNVAMGLVGSRHNTADDKNKVFTDNVEDDAEVEEMVNRCAGATGTREQTERSEDEEGEIID</sequence>
<dbReference type="OrthoDB" id="273070at2759"/>
<reference evidence="3" key="1">
    <citation type="journal article" date="2023" name="Plant J.">
        <title>The genome of the king protea, Protea cynaroides.</title>
        <authorList>
            <person name="Chang J."/>
            <person name="Duong T.A."/>
            <person name="Schoeman C."/>
            <person name="Ma X."/>
            <person name="Roodt D."/>
            <person name="Barker N."/>
            <person name="Li Z."/>
            <person name="Van de Peer Y."/>
            <person name="Mizrachi E."/>
        </authorList>
    </citation>
    <scope>NUCLEOTIDE SEQUENCE</scope>
    <source>
        <tissue evidence="3">Young leaves</tissue>
    </source>
</reference>
<feature type="compositionally biased region" description="Acidic residues" evidence="1">
    <location>
        <begin position="549"/>
        <end position="558"/>
    </location>
</feature>
<dbReference type="GO" id="GO:0000492">
    <property type="term" value="P:box C/D snoRNP assembly"/>
    <property type="evidence" value="ECO:0007669"/>
    <property type="project" value="TreeGrafter"/>
</dbReference>
<dbReference type="PANTHER" id="PTHR13309:SF0">
    <property type="entry name" value="FMR1-INTERACTING PROTEIN NUFIP1"/>
    <property type="match status" value="1"/>
</dbReference>
<comment type="caution">
    <text evidence="3">The sequence shown here is derived from an EMBL/GenBank/DDBJ whole genome shotgun (WGS) entry which is preliminary data.</text>
</comment>
<dbReference type="EMBL" id="JAMYWD010000002">
    <property type="protein sequence ID" value="KAJ4980183.1"/>
    <property type="molecule type" value="Genomic_DNA"/>
</dbReference>
<accession>A0A9Q0L0B3</accession>
<feature type="region of interest" description="Disordered" evidence="1">
    <location>
        <begin position="535"/>
        <end position="558"/>
    </location>
</feature>
<feature type="region of interest" description="Disordered" evidence="1">
    <location>
        <begin position="164"/>
        <end position="185"/>
    </location>
</feature>
<dbReference type="GO" id="GO:0003723">
    <property type="term" value="F:RNA binding"/>
    <property type="evidence" value="ECO:0007669"/>
    <property type="project" value="InterPro"/>
</dbReference>
<organism evidence="3 4">
    <name type="scientific">Protea cynaroides</name>
    <dbReference type="NCBI Taxonomy" id="273540"/>
    <lineage>
        <taxon>Eukaryota</taxon>
        <taxon>Viridiplantae</taxon>
        <taxon>Streptophyta</taxon>
        <taxon>Embryophyta</taxon>
        <taxon>Tracheophyta</taxon>
        <taxon>Spermatophyta</taxon>
        <taxon>Magnoliopsida</taxon>
        <taxon>Proteales</taxon>
        <taxon>Proteaceae</taxon>
        <taxon>Protea</taxon>
    </lineage>
</organism>
<evidence type="ECO:0000313" key="4">
    <source>
        <dbReference type="Proteomes" id="UP001141806"/>
    </source>
</evidence>
<proteinExistence type="predicted"/>
<evidence type="ECO:0000313" key="3">
    <source>
        <dbReference type="EMBL" id="KAJ4980183.1"/>
    </source>
</evidence>
<protein>
    <recommendedName>
        <fullName evidence="2">FMR1-interacting protein 1 conserved domain-containing protein</fullName>
    </recommendedName>
</protein>
<feature type="compositionally biased region" description="Low complexity" evidence="1">
    <location>
        <begin position="168"/>
        <end position="178"/>
    </location>
</feature>
<keyword evidence="4" id="KW-1185">Reference proteome</keyword>